<dbReference type="Proteomes" id="UP001374535">
    <property type="component" value="Chromosome 4"/>
</dbReference>
<feature type="signal peptide" evidence="1">
    <location>
        <begin position="1"/>
        <end position="26"/>
    </location>
</feature>
<reference evidence="2 3" key="1">
    <citation type="journal article" date="2023" name="Life. Sci Alliance">
        <title>Evolutionary insights into 3D genome organization and epigenetic landscape of Vigna mungo.</title>
        <authorList>
            <person name="Junaid A."/>
            <person name="Singh B."/>
            <person name="Bhatia S."/>
        </authorList>
    </citation>
    <scope>NUCLEOTIDE SEQUENCE [LARGE SCALE GENOMIC DNA]</scope>
    <source>
        <strain evidence="2">Urdbean</strain>
    </source>
</reference>
<keyword evidence="1" id="KW-0732">Signal</keyword>
<evidence type="ECO:0000256" key="1">
    <source>
        <dbReference type="SAM" id="SignalP"/>
    </source>
</evidence>
<organism evidence="2 3">
    <name type="scientific">Vigna mungo</name>
    <name type="common">Black gram</name>
    <name type="synonym">Phaseolus mungo</name>
    <dbReference type="NCBI Taxonomy" id="3915"/>
    <lineage>
        <taxon>Eukaryota</taxon>
        <taxon>Viridiplantae</taxon>
        <taxon>Streptophyta</taxon>
        <taxon>Embryophyta</taxon>
        <taxon>Tracheophyta</taxon>
        <taxon>Spermatophyta</taxon>
        <taxon>Magnoliopsida</taxon>
        <taxon>eudicotyledons</taxon>
        <taxon>Gunneridae</taxon>
        <taxon>Pentapetalae</taxon>
        <taxon>rosids</taxon>
        <taxon>fabids</taxon>
        <taxon>Fabales</taxon>
        <taxon>Fabaceae</taxon>
        <taxon>Papilionoideae</taxon>
        <taxon>50 kb inversion clade</taxon>
        <taxon>NPAAA clade</taxon>
        <taxon>indigoferoid/millettioid clade</taxon>
        <taxon>Phaseoleae</taxon>
        <taxon>Vigna</taxon>
    </lineage>
</organism>
<dbReference type="EMBL" id="CP144697">
    <property type="protein sequence ID" value="WVZ13971.1"/>
    <property type="molecule type" value="Genomic_DNA"/>
</dbReference>
<evidence type="ECO:0000313" key="3">
    <source>
        <dbReference type="Proteomes" id="UP001374535"/>
    </source>
</evidence>
<sequence length="149" mass="17683">MLYRKLNYHLYHALLFLLQTLSISHLQGNFLQAVSHKDQHFLQSKTHQMCPSAFQMGFFQKESCVTSLIFGENPFEEEKKEFSHRIDFLTSQGIQVNLNFQCRKEFSHSNCFLINSRKLTRSCTKFLLVFHLLNCYMKDQCYEETIRGL</sequence>
<proteinExistence type="predicted"/>
<protein>
    <submittedName>
        <fullName evidence="2">Uncharacterized protein</fullName>
    </submittedName>
</protein>
<feature type="chain" id="PRO_5043055801" evidence="1">
    <location>
        <begin position="27"/>
        <end position="149"/>
    </location>
</feature>
<name>A0AAQ3NS64_VIGMU</name>
<dbReference type="AlphaFoldDB" id="A0AAQ3NS64"/>
<accession>A0AAQ3NS64</accession>
<gene>
    <name evidence="2" type="ORF">V8G54_011537</name>
</gene>
<evidence type="ECO:0000313" key="2">
    <source>
        <dbReference type="EMBL" id="WVZ13971.1"/>
    </source>
</evidence>
<keyword evidence="3" id="KW-1185">Reference proteome</keyword>